<dbReference type="Proteomes" id="UP000307440">
    <property type="component" value="Unassembled WGS sequence"/>
</dbReference>
<organism evidence="1 2">
    <name type="scientific">Coprinopsis marcescibilis</name>
    <name type="common">Agaric fungus</name>
    <name type="synonym">Psathyrella marcescibilis</name>
    <dbReference type="NCBI Taxonomy" id="230819"/>
    <lineage>
        <taxon>Eukaryota</taxon>
        <taxon>Fungi</taxon>
        <taxon>Dikarya</taxon>
        <taxon>Basidiomycota</taxon>
        <taxon>Agaricomycotina</taxon>
        <taxon>Agaricomycetes</taxon>
        <taxon>Agaricomycetidae</taxon>
        <taxon>Agaricales</taxon>
        <taxon>Agaricineae</taxon>
        <taxon>Psathyrellaceae</taxon>
        <taxon>Coprinopsis</taxon>
    </lineage>
</organism>
<dbReference type="STRING" id="230819.A0A5C3KT58"/>
<protein>
    <recommendedName>
        <fullName evidence="3">Hemerythrin-like domain-containing protein</fullName>
    </recommendedName>
</protein>
<evidence type="ECO:0000313" key="1">
    <source>
        <dbReference type="EMBL" id="TFK18998.1"/>
    </source>
</evidence>
<dbReference type="PANTHER" id="PTHR35585">
    <property type="entry name" value="HHE DOMAIN PROTEIN (AFU_ORTHOLOGUE AFUA_4G00730)"/>
    <property type="match status" value="1"/>
</dbReference>
<reference evidence="1 2" key="1">
    <citation type="journal article" date="2019" name="Nat. Ecol. Evol.">
        <title>Megaphylogeny resolves global patterns of mushroom evolution.</title>
        <authorList>
            <person name="Varga T."/>
            <person name="Krizsan K."/>
            <person name="Foldi C."/>
            <person name="Dima B."/>
            <person name="Sanchez-Garcia M."/>
            <person name="Sanchez-Ramirez S."/>
            <person name="Szollosi G.J."/>
            <person name="Szarkandi J.G."/>
            <person name="Papp V."/>
            <person name="Albert L."/>
            <person name="Andreopoulos W."/>
            <person name="Angelini C."/>
            <person name="Antonin V."/>
            <person name="Barry K.W."/>
            <person name="Bougher N.L."/>
            <person name="Buchanan P."/>
            <person name="Buyck B."/>
            <person name="Bense V."/>
            <person name="Catcheside P."/>
            <person name="Chovatia M."/>
            <person name="Cooper J."/>
            <person name="Damon W."/>
            <person name="Desjardin D."/>
            <person name="Finy P."/>
            <person name="Geml J."/>
            <person name="Haridas S."/>
            <person name="Hughes K."/>
            <person name="Justo A."/>
            <person name="Karasinski D."/>
            <person name="Kautmanova I."/>
            <person name="Kiss B."/>
            <person name="Kocsube S."/>
            <person name="Kotiranta H."/>
            <person name="LaButti K.M."/>
            <person name="Lechner B.E."/>
            <person name="Liimatainen K."/>
            <person name="Lipzen A."/>
            <person name="Lukacs Z."/>
            <person name="Mihaltcheva S."/>
            <person name="Morgado L.N."/>
            <person name="Niskanen T."/>
            <person name="Noordeloos M.E."/>
            <person name="Ohm R.A."/>
            <person name="Ortiz-Santana B."/>
            <person name="Ovrebo C."/>
            <person name="Racz N."/>
            <person name="Riley R."/>
            <person name="Savchenko A."/>
            <person name="Shiryaev A."/>
            <person name="Soop K."/>
            <person name="Spirin V."/>
            <person name="Szebenyi C."/>
            <person name="Tomsovsky M."/>
            <person name="Tulloss R.E."/>
            <person name="Uehling J."/>
            <person name="Grigoriev I.V."/>
            <person name="Vagvolgyi C."/>
            <person name="Papp T."/>
            <person name="Martin F.M."/>
            <person name="Miettinen O."/>
            <person name="Hibbett D.S."/>
            <person name="Nagy L.G."/>
        </authorList>
    </citation>
    <scope>NUCLEOTIDE SEQUENCE [LARGE SCALE GENOMIC DNA]</scope>
    <source>
        <strain evidence="1 2">CBS 121175</strain>
    </source>
</reference>
<sequence>MTFVTISRSGVARGFNSVFHASHFVRTGSPFRASYPNVIPAASRMMSSTEQPTLSEAVMSDFDDIDVLADEYRRFRGDKNAQARWANQLTWTVARHGVGSELVIYPLLEKHFHETGSKLANEGRAGNQSVKERLYALESLQPGTLKYNREFEGMMNTMESVTDRETEDDLPMLEDALGTEGSQEAAARYNLTKQLAPTRPHPSNPSQPLLDSVVSLLEMPLDKLKDQFTKFPTQQILEESKNHIG</sequence>
<gene>
    <name evidence="1" type="ORF">FA15DRAFT_760305</name>
</gene>
<evidence type="ECO:0000313" key="2">
    <source>
        <dbReference type="Proteomes" id="UP000307440"/>
    </source>
</evidence>
<keyword evidence="2" id="KW-1185">Reference proteome</keyword>
<proteinExistence type="predicted"/>
<dbReference type="OrthoDB" id="9983919at2759"/>
<dbReference type="EMBL" id="ML210365">
    <property type="protein sequence ID" value="TFK18998.1"/>
    <property type="molecule type" value="Genomic_DNA"/>
</dbReference>
<dbReference type="PANTHER" id="PTHR35585:SF1">
    <property type="entry name" value="HHE DOMAIN PROTEIN (AFU_ORTHOLOGUE AFUA_4G00730)"/>
    <property type="match status" value="1"/>
</dbReference>
<accession>A0A5C3KT58</accession>
<name>A0A5C3KT58_COPMA</name>
<evidence type="ECO:0008006" key="3">
    <source>
        <dbReference type="Google" id="ProtNLM"/>
    </source>
</evidence>
<dbReference type="AlphaFoldDB" id="A0A5C3KT58"/>